<dbReference type="AlphaFoldDB" id="A0A1J5TJG1"/>
<organism evidence="3 4">
    <name type="scientific">Marine Group III euryarchaeote CG-Epi4</name>
    <dbReference type="NCBI Taxonomy" id="1888998"/>
    <lineage>
        <taxon>Archaea</taxon>
        <taxon>Methanobacteriati</taxon>
        <taxon>Thermoplasmatota</taxon>
        <taxon>Thermoplasmata</taxon>
        <taxon>Candidatus Thermoprofundales</taxon>
    </lineage>
</organism>
<proteinExistence type="predicted"/>
<feature type="transmembrane region" description="Helical" evidence="1">
    <location>
        <begin position="67"/>
        <end position="89"/>
    </location>
</feature>
<reference evidence="3 4" key="1">
    <citation type="submission" date="2016-08" db="EMBL/GenBank/DDBJ databases">
        <title>New Insights into Marine Group III Euryarchaeota, from dark to light.</title>
        <authorList>
            <person name="Haro-Moreno J.M."/>
            <person name="Rodriguez-Valera F."/>
            <person name="Lopez-Garcia P."/>
            <person name="Moreira D."/>
            <person name="Martin-Cuadrado A.B."/>
        </authorList>
    </citation>
    <scope>NUCLEOTIDE SEQUENCE [LARGE SCALE GENOMIC DNA]</scope>
    <source>
        <strain evidence="3">CG-Epi4</strain>
    </source>
</reference>
<keyword evidence="1" id="KW-0472">Membrane</keyword>
<evidence type="ECO:0000313" key="4">
    <source>
        <dbReference type="Proteomes" id="UP000183375"/>
    </source>
</evidence>
<dbReference type="EMBL" id="MIYX01000012">
    <property type="protein sequence ID" value="OIR21103.1"/>
    <property type="molecule type" value="Genomic_DNA"/>
</dbReference>
<evidence type="ECO:0000313" key="3">
    <source>
        <dbReference type="EMBL" id="OIR21103.1"/>
    </source>
</evidence>
<evidence type="ECO:0000256" key="1">
    <source>
        <dbReference type="SAM" id="Phobius"/>
    </source>
</evidence>
<feature type="transmembrane region" description="Helical" evidence="1">
    <location>
        <begin position="21"/>
        <end position="41"/>
    </location>
</feature>
<dbReference type="Proteomes" id="UP000183375">
    <property type="component" value="Unassembled WGS sequence"/>
</dbReference>
<keyword evidence="1" id="KW-0812">Transmembrane</keyword>
<accession>A0A1J5TJG1</accession>
<gene>
    <name evidence="3" type="ORF">BEU01_00400</name>
</gene>
<protein>
    <recommendedName>
        <fullName evidence="2">YdbS-like PH domain-containing protein</fullName>
    </recommendedName>
</protein>
<feature type="domain" description="YdbS-like PH" evidence="2">
    <location>
        <begin position="151"/>
        <end position="202"/>
    </location>
</feature>
<dbReference type="Pfam" id="PF03703">
    <property type="entry name" value="bPH_2"/>
    <property type="match status" value="1"/>
</dbReference>
<sequence length="292" mass="32879">MSGITLLRGEELKMQLKPHMFSFFHLYLTFFFLLIWSYVIYDFFNSDKFSDFPFYDNIEALVQDSEVLAGAIIWSFGLFLVGFIARYFFLDSGGQGIFRLYSGVALFGIVVMAYHGYSDMTDTMGFGRWFIPGLTAVVGLVGLFSVDFYRRSFTYYLTDNRIVLQSSFLMNRSERQVRYNHIEDIKMEQGIFGTIFGYGTVLPLTGSGLGTGTDESMVVGGTGTEVKGMSFGLGGASRNSSRSVRHNPHDCLFGVSSPSKVRDMITEHIQSDTGVEHLKQIKELLGKEETED</sequence>
<evidence type="ECO:0000259" key="2">
    <source>
        <dbReference type="Pfam" id="PF03703"/>
    </source>
</evidence>
<feature type="transmembrane region" description="Helical" evidence="1">
    <location>
        <begin position="129"/>
        <end position="149"/>
    </location>
</feature>
<keyword evidence="1" id="KW-1133">Transmembrane helix</keyword>
<name>A0A1J5TJG1_9ARCH</name>
<feature type="transmembrane region" description="Helical" evidence="1">
    <location>
        <begin position="96"/>
        <end position="117"/>
    </location>
</feature>
<dbReference type="InterPro" id="IPR005182">
    <property type="entry name" value="YdbS-like_PH"/>
</dbReference>
<comment type="caution">
    <text evidence="3">The sequence shown here is derived from an EMBL/GenBank/DDBJ whole genome shotgun (WGS) entry which is preliminary data.</text>
</comment>